<sequence>MNKVHVSAVGTSLLKNSLSADNVRKKVEDLGLKDWDRLKFDDDRQNKIRDNFTTLEGLLLDFLKSKGKVASAELDSLLSAIDKLQHKKEELYVFLYTTNTWNSKLAGEVIKNYLEEEGIKSELVTVKSISSEETFYEGIEDLFDKVVYKILKFKEEGKEVYINATPGLKPETTFLTIAGLLAGADLIYYKYQEFNDVVILPSPPITISPRYLEWLIDFANYGYTLSEKKAEELGIPVRLLEVRNLVERKGEDAYRLKDWVRKMLGIYLPAGITSSYYKVIVEGEEEKVFNNETEAYNYMEKKKKEGKRVRVEVPNKVYFLWTLS</sequence>
<dbReference type="InterPro" id="IPR013442">
    <property type="entry name" value="SSO1393-like"/>
</dbReference>
<evidence type="ECO:0000313" key="3">
    <source>
        <dbReference type="EMBL" id="MUM65944.1"/>
    </source>
</evidence>
<dbReference type="CDD" id="cd09742">
    <property type="entry name" value="Csm6_III-A"/>
    <property type="match status" value="1"/>
</dbReference>
<dbReference type="AlphaFoldDB" id="A0A6A9QI87"/>
<evidence type="ECO:0000259" key="2">
    <source>
        <dbReference type="Pfam" id="PF22165"/>
    </source>
</evidence>
<dbReference type="InterPro" id="IPR054041">
    <property type="entry name" value="WHD_SSO1393"/>
</dbReference>
<dbReference type="PIRSF" id="PIRSF014470">
    <property type="entry name" value="UCP014470"/>
    <property type="match status" value="1"/>
</dbReference>
<evidence type="ECO:0000313" key="4">
    <source>
        <dbReference type="Proteomes" id="UP000440125"/>
    </source>
</evidence>
<reference evidence="3 4" key="1">
    <citation type="submission" date="2019-10" db="EMBL/GenBank/DDBJ databases">
        <title>Genome Sequences from Six Type Strain Members of the Archaeal Family Sulfolobaceae: Acidianus ambivalens, Acidianus infernus, Metallosphaera prunae, Stygiolobus azoricus, Sulfolobus metallicus, and Sulfurisphaera ohwakuensis.</title>
        <authorList>
            <person name="Counts J.A."/>
            <person name="Kelly R.M."/>
        </authorList>
    </citation>
    <scope>NUCLEOTIDE SEQUENCE [LARGE SCALE GENOMIC DNA]</scope>
    <source>
        <strain evidence="3 4">DSM 3191</strain>
    </source>
</reference>
<dbReference type="Gene3D" id="1.10.196.30">
    <property type="match status" value="1"/>
</dbReference>
<proteinExistence type="predicted"/>
<protein>
    <submittedName>
        <fullName evidence="3">Putative CRISPR-associated protein</fullName>
    </submittedName>
</protein>
<feature type="domain" description="CRISPR system ring nuclease SSO1393-like" evidence="1">
    <location>
        <begin position="70"/>
        <end position="202"/>
    </location>
</feature>
<dbReference type="InterPro" id="IPR016620">
    <property type="entry name" value="SSO1393"/>
</dbReference>
<evidence type="ECO:0000259" key="1">
    <source>
        <dbReference type="Pfam" id="PF09651"/>
    </source>
</evidence>
<keyword evidence="4" id="KW-1185">Reference proteome</keyword>
<dbReference type="Pfam" id="PF22165">
    <property type="entry name" value="WHD_SSO1393"/>
    <property type="match status" value="1"/>
</dbReference>
<accession>A0A6A9QI87</accession>
<dbReference type="EMBL" id="WFIY01000004">
    <property type="protein sequence ID" value="MUM65944.1"/>
    <property type="molecule type" value="Genomic_DNA"/>
</dbReference>
<dbReference type="Gene3D" id="1.10.10.1690">
    <property type="entry name" value="Uncharacterised CRISPR-associated protein family, UPF0236"/>
    <property type="match status" value="1"/>
</dbReference>
<dbReference type="Proteomes" id="UP000440125">
    <property type="component" value="Unassembled WGS sequence"/>
</dbReference>
<dbReference type="Pfam" id="PF09651">
    <property type="entry name" value="Cas_APE2256"/>
    <property type="match status" value="1"/>
</dbReference>
<dbReference type="NCBIfam" id="NF040951">
    <property type="entry name" value="CRSPR_nucase"/>
    <property type="match status" value="1"/>
</dbReference>
<dbReference type="NCBIfam" id="TIGR02619">
    <property type="entry name" value="putative CRISPR-associated protein, APE2256 family"/>
    <property type="match status" value="1"/>
</dbReference>
<name>A0A6A9QI87_ACIIN</name>
<comment type="caution">
    <text evidence="3">The sequence shown here is derived from an EMBL/GenBank/DDBJ whole genome shotgun (WGS) entry which is preliminary data.</text>
</comment>
<gene>
    <name evidence="3" type="ORF">D1867_12030</name>
</gene>
<feature type="domain" description="SSO1393-like winged-helix" evidence="2">
    <location>
        <begin position="209"/>
        <end position="267"/>
    </location>
</feature>
<dbReference type="OrthoDB" id="43371at2157"/>
<dbReference type="RefSeq" id="WP_155864328.1">
    <property type="nucleotide sequence ID" value="NZ_WFIY01000004.1"/>
</dbReference>
<organism evidence="3 4">
    <name type="scientific">Acidianus infernus</name>
    <dbReference type="NCBI Taxonomy" id="12915"/>
    <lineage>
        <taxon>Archaea</taxon>
        <taxon>Thermoproteota</taxon>
        <taxon>Thermoprotei</taxon>
        <taxon>Sulfolobales</taxon>
        <taxon>Sulfolobaceae</taxon>
        <taxon>Acidianus</taxon>
    </lineage>
</organism>
<dbReference type="Gene3D" id="3.40.50.10770">
    <property type="entry name" value="Hypothetical protein VC1899 like domain (Restriction endonuclease-like)"/>
    <property type="match status" value="1"/>
</dbReference>